<keyword evidence="4 12" id="KW-0812">Transmembrane</keyword>
<evidence type="ECO:0000259" key="15">
    <source>
        <dbReference type="SMART" id="SM00918"/>
    </source>
</evidence>
<dbReference type="InterPro" id="IPR015683">
    <property type="entry name" value="Ionotropic_Glu_rcpt"/>
</dbReference>
<dbReference type="GO" id="GO:0015276">
    <property type="term" value="F:ligand-gated monoatomic ion channel activity"/>
    <property type="evidence" value="ECO:0007669"/>
    <property type="project" value="InterPro"/>
</dbReference>
<keyword evidence="13" id="KW-0732">Signal</keyword>
<comment type="caution">
    <text evidence="16">The sequence shown here is derived from an EMBL/GenBank/DDBJ whole genome shotgun (WGS) entry which is preliminary data.</text>
</comment>
<evidence type="ECO:0000256" key="13">
    <source>
        <dbReference type="SAM" id="SignalP"/>
    </source>
</evidence>
<organism evidence="16 17">
    <name type="scientific">Pristionchus mayeri</name>
    <dbReference type="NCBI Taxonomy" id="1317129"/>
    <lineage>
        <taxon>Eukaryota</taxon>
        <taxon>Metazoa</taxon>
        <taxon>Ecdysozoa</taxon>
        <taxon>Nematoda</taxon>
        <taxon>Chromadorea</taxon>
        <taxon>Rhabditida</taxon>
        <taxon>Rhabditina</taxon>
        <taxon>Diplogasteromorpha</taxon>
        <taxon>Diplogasteroidea</taxon>
        <taxon>Neodiplogasteridae</taxon>
        <taxon>Pristionchus</taxon>
    </lineage>
</organism>
<dbReference type="Gene3D" id="3.40.190.10">
    <property type="entry name" value="Periplasmic binding protein-like II"/>
    <property type="match status" value="3"/>
</dbReference>
<dbReference type="InterPro" id="IPR001320">
    <property type="entry name" value="Iontro_rcpt_C"/>
</dbReference>
<sequence>MGASPFHLLLLIAPLLDALRFGTFETRPFVMKKRECWDESSDYNSSACNENNRYEGYCVDMMDLLAKEMNVDYTIHTINGTFGSLVDDLEASRVDAVVARLIADQQRAALVDFSSFYTSGLSMITRKSHFPTRRVPLNPYSSEACGIIVFLETLGAIAWYVLFGYVKETPKQRKQICLVWLICTLIWIACTLVLLISTLCHAYEAHNFNTKYEVEIRNYAEPIEIDGDYESEHEFLLRKEDGKGRYYKSIENMVEVGEMKYGIPTGGYTEKLLKKSNDTLIQKMMKTMERYGSNYTEIDLKNDEVLKGNASFFEYVADGFNHARENVGRFAFIFDDAAIDFETIRKPCDLMKIGDKLATYDFAVATKKGSVMSGQVSKAMEVIKGRGDLEKLREKWFVERSQCEIMDEDEPVRKTTVEQIADYAICGLIGAIVVAIITIFILAYVRKPTKPPVKNPDEAKTMKA</sequence>
<feature type="chain" id="PRO_5043036526" description="Ionotropic glutamate receptor C-terminal domain-containing protein" evidence="13">
    <location>
        <begin position="19"/>
        <end position="464"/>
    </location>
</feature>
<comment type="similarity">
    <text evidence="2">Belongs to the glutamate-gated ion channel (TC 1.A.10.1) family.</text>
</comment>
<keyword evidence="11" id="KW-0407">Ion channel</keyword>
<dbReference type="Pfam" id="PF00497">
    <property type="entry name" value="SBP_bac_3"/>
    <property type="match status" value="1"/>
</dbReference>
<evidence type="ECO:0000256" key="4">
    <source>
        <dbReference type="ARBA" id="ARBA00022692"/>
    </source>
</evidence>
<evidence type="ECO:0000256" key="9">
    <source>
        <dbReference type="ARBA" id="ARBA00023180"/>
    </source>
</evidence>
<keyword evidence="3" id="KW-0813">Transport</keyword>
<keyword evidence="10" id="KW-1071">Ligand-gated ion channel</keyword>
<keyword evidence="17" id="KW-1185">Reference proteome</keyword>
<dbReference type="AlphaFoldDB" id="A0AAN5D6X3"/>
<evidence type="ECO:0000256" key="5">
    <source>
        <dbReference type="ARBA" id="ARBA00022989"/>
    </source>
</evidence>
<keyword evidence="7 12" id="KW-0472">Membrane</keyword>
<evidence type="ECO:0000256" key="2">
    <source>
        <dbReference type="ARBA" id="ARBA00008685"/>
    </source>
</evidence>
<keyword evidence="8" id="KW-0675">Receptor</keyword>
<dbReference type="Proteomes" id="UP001328107">
    <property type="component" value="Unassembled WGS sequence"/>
</dbReference>
<dbReference type="EMBL" id="BTRK01000006">
    <property type="protein sequence ID" value="GMR56739.1"/>
    <property type="molecule type" value="Genomic_DNA"/>
</dbReference>
<dbReference type="PANTHER" id="PTHR18966">
    <property type="entry name" value="IONOTROPIC GLUTAMATE RECEPTOR"/>
    <property type="match status" value="1"/>
</dbReference>
<name>A0AAN5D6X3_9BILA</name>
<dbReference type="GO" id="GO:0016020">
    <property type="term" value="C:membrane"/>
    <property type="evidence" value="ECO:0007669"/>
    <property type="project" value="UniProtKB-SubCell"/>
</dbReference>
<dbReference type="SMART" id="SM00079">
    <property type="entry name" value="PBPe"/>
    <property type="match status" value="1"/>
</dbReference>
<evidence type="ECO:0000256" key="6">
    <source>
        <dbReference type="ARBA" id="ARBA00023065"/>
    </source>
</evidence>
<dbReference type="SUPFAM" id="SSF53850">
    <property type="entry name" value="Periplasmic binding protein-like II"/>
    <property type="match status" value="1"/>
</dbReference>
<evidence type="ECO:0000259" key="14">
    <source>
        <dbReference type="SMART" id="SM00079"/>
    </source>
</evidence>
<feature type="domain" description="Ionotropic glutamate receptor C-terminal" evidence="14">
    <location>
        <begin position="18"/>
        <end position="399"/>
    </location>
</feature>
<evidence type="ECO:0008006" key="18">
    <source>
        <dbReference type="Google" id="ProtNLM"/>
    </source>
</evidence>
<keyword evidence="6" id="KW-0406">Ion transport</keyword>
<feature type="transmembrane region" description="Helical" evidence="12">
    <location>
        <begin position="420"/>
        <end position="445"/>
    </location>
</feature>
<evidence type="ECO:0000313" key="16">
    <source>
        <dbReference type="EMBL" id="GMR56739.1"/>
    </source>
</evidence>
<keyword evidence="5 12" id="KW-1133">Transmembrane helix</keyword>
<dbReference type="SMART" id="SM00918">
    <property type="entry name" value="Lig_chan-Glu_bd"/>
    <property type="match status" value="1"/>
</dbReference>
<accession>A0AAN5D6X3</accession>
<evidence type="ECO:0000256" key="10">
    <source>
        <dbReference type="ARBA" id="ARBA00023286"/>
    </source>
</evidence>
<feature type="signal peptide" evidence="13">
    <location>
        <begin position="1"/>
        <end position="18"/>
    </location>
</feature>
<gene>
    <name evidence="16" type="ORF">PMAYCL1PPCAC_26934</name>
</gene>
<feature type="transmembrane region" description="Helical" evidence="12">
    <location>
        <begin position="178"/>
        <end position="199"/>
    </location>
</feature>
<evidence type="ECO:0000256" key="3">
    <source>
        <dbReference type="ARBA" id="ARBA00022448"/>
    </source>
</evidence>
<protein>
    <recommendedName>
        <fullName evidence="18">Ionotropic glutamate receptor C-terminal domain-containing protein</fullName>
    </recommendedName>
</protein>
<feature type="domain" description="Ionotropic glutamate receptor L-glutamate and glycine-binding" evidence="15">
    <location>
        <begin position="28"/>
        <end position="103"/>
    </location>
</feature>
<feature type="transmembrane region" description="Helical" evidence="12">
    <location>
        <begin position="147"/>
        <end position="166"/>
    </location>
</feature>
<dbReference type="InterPro" id="IPR019594">
    <property type="entry name" value="Glu/Gly-bd"/>
</dbReference>
<evidence type="ECO:0000256" key="11">
    <source>
        <dbReference type="ARBA" id="ARBA00023303"/>
    </source>
</evidence>
<proteinExistence type="inferred from homology"/>
<keyword evidence="9" id="KW-0325">Glycoprotein</keyword>
<dbReference type="InterPro" id="IPR001638">
    <property type="entry name" value="Solute-binding_3/MltF_N"/>
</dbReference>
<evidence type="ECO:0000313" key="17">
    <source>
        <dbReference type="Proteomes" id="UP001328107"/>
    </source>
</evidence>
<evidence type="ECO:0000256" key="7">
    <source>
        <dbReference type="ARBA" id="ARBA00023136"/>
    </source>
</evidence>
<evidence type="ECO:0000256" key="12">
    <source>
        <dbReference type="SAM" id="Phobius"/>
    </source>
</evidence>
<evidence type="ECO:0000256" key="8">
    <source>
        <dbReference type="ARBA" id="ARBA00023170"/>
    </source>
</evidence>
<comment type="subcellular location">
    <subcellularLocation>
        <location evidence="1">Membrane</location>
        <topology evidence="1">Multi-pass membrane protein</topology>
    </subcellularLocation>
</comment>
<reference evidence="17" key="1">
    <citation type="submission" date="2022-10" db="EMBL/GenBank/DDBJ databases">
        <title>Genome assembly of Pristionchus species.</title>
        <authorList>
            <person name="Yoshida K."/>
            <person name="Sommer R.J."/>
        </authorList>
    </citation>
    <scope>NUCLEOTIDE SEQUENCE [LARGE SCALE GENOMIC DNA]</scope>
    <source>
        <strain evidence="17">RS5460</strain>
    </source>
</reference>
<evidence type="ECO:0000256" key="1">
    <source>
        <dbReference type="ARBA" id="ARBA00004141"/>
    </source>
</evidence>